<dbReference type="InterPro" id="IPR011042">
    <property type="entry name" value="6-blade_b-propeller_TolB-like"/>
</dbReference>
<gene>
    <name evidence="1" type="ORF">METZ01_LOCUS466970</name>
</gene>
<reference evidence="1" key="1">
    <citation type="submission" date="2018-05" db="EMBL/GenBank/DDBJ databases">
        <authorList>
            <person name="Lanie J.A."/>
            <person name="Ng W.-L."/>
            <person name="Kazmierczak K.M."/>
            <person name="Andrzejewski T.M."/>
            <person name="Davidsen T.M."/>
            <person name="Wayne K.J."/>
            <person name="Tettelin H."/>
            <person name="Glass J.I."/>
            <person name="Rusch D."/>
            <person name="Podicherti R."/>
            <person name="Tsui H.-C.T."/>
            <person name="Winkler M.E."/>
        </authorList>
    </citation>
    <scope>NUCLEOTIDE SEQUENCE</scope>
</reference>
<name>A0A383B1Q5_9ZZZZ</name>
<evidence type="ECO:0000313" key="1">
    <source>
        <dbReference type="EMBL" id="SVE14116.1"/>
    </source>
</evidence>
<sequence length="96" mass="10891">MNSKLMKQLIVTVFLFPIASVAQEDIQEWDVTLARGTTRDISFNTEEGTWMSVDISPDEKWIVFDLLAHIYRIPAKGGNARVLTQNTGVALNYHPR</sequence>
<accession>A0A383B1Q5</accession>
<dbReference type="Gene3D" id="2.120.10.30">
    <property type="entry name" value="TolB, C-terminal domain"/>
    <property type="match status" value="1"/>
</dbReference>
<feature type="non-terminal residue" evidence="1">
    <location>
        <position position="96"/>
    </location>
</feature>
<organism evidence="1">
    <name type="scientific">marine metagenome</name>
    <dbReference type="NCBI Taxonomy" id="408172"/>
    <lineage>
        <taxon>unclassified sequences</taxon>
        <taxon>metagenomes</taxon>
        <taxon>ecological metagenomes</taxon>
    </lineage>
</organism>
<dbReference type="SUPFAM" id="SSF69304">
    <property type="entry name" value="Tricorn protease N-terminal domain"/>
    <property type="match status" value="1"/>
</dbReference>
<dbReference type="AlphaFoldDB" id="A0A383B1Q5"/>
<dbReference type="EMBL" id="UINC01196900">
    <property type="protein sequence ID" value="SVE14116.1"/>
    <property type="molecule type" value="Genomic_DNA"/>
</dbReference>
<proteinExistence type="predicted"/>
<protein>
    <submittedName>
        <fullName evidence="1">Uncharacterized protein</fullName>
    </submittedName>
</protein>